<sequence>MSDSKGHEIEIRNIIKSPDLRLLTDDELLLKVALIIHDEDVKSIRKLLPWKTENELASMIIDVYPVEIREMPELRFLSRPRPPVPPDGTPEYRDWLLKAQWSPEEEHAYREMTEYGRRGLKDWRKLVRNLNGKNLSDVIKHFGTLK</sequence>
<dbReference type="Proteomes" id="UP000789342">
    <property type="component" value="Unassembled WGS sequence"/>
</dbReference>
<gene>
    <name evidence="1" type="ORF">AMORRO_LOCUS12053</name>
</gene>
<dbReference type="AlphaFoldDB" id="A0A9N9HPU3"/>
<proteinExistence type="predicted"/>
<dbReference type="OrthoDB" id="2417753at2759"/>
<name>A0A9N9HPU3_9GLOM</name>
<organism evidence="1 2">
    <name type="scientific">Acaulospora morrowiae</name>
    <dbReference type="NCBI Taxonomy" id="94023"/>
    <lineage>
        <taxon>Eukaryota</taxon>
        <taxon>Fungi</taxon>
        <taxon>Fungi incertae sedis</taxon>
        <taxon>Mucoromycota</taxon>
        <taxon>Glomeromycotina</taxon>
        <taxon>Glomeromycetes</taxon>
        <taxon>Diversisporales</taxon>
        <taxon>Acaulosporaceae</taxon>
        <taxon>Acaulospora</taxon>
    </lineage>
</organism>
<evidence type="ECO:0000313" key="1">
    <source>
        <dbReference type="EMBL" id="CAG8699693.1"/>
    </source>
</evidence>
<accession>A0A9N9HPU3</accession>
<dbReference type="EMBL" id="CAJVPV010016786">
    <property type="protein sequence ID" value="CAG8699693.1"/>
    <property type="molecule type" value="Genomic_DNA"/>
</dbReference>
<feature type="non-terminal residue" evidence="1">
    <location>
        <position position="146"/>
    </location>
</feature>
<evidence type="ECO:0000313" key="2">
    <source>
        <dbReference type="Proteomes" id="UP000789342"/>
    </source>
</evidence>
<protein>
    <submittedName>
        <fullName evidence="1">11693_t:CDS:1</fullName>
    </submittedName>
</protein>
<reference evidence="1" key="1">
    <citation type="submission" date="2021-06" db="EMBL/GenBank/DDBJ databases">
        <authorList>
            <person name="Kallberg Y."/>
            <person name="Tangrot J."/>
            <person name="Rosling A."/>
        </authorList>
    </citation>
    <scope>NUCLEOTIDE SEQUENCE</scope>
    <source>
        <strain evidence="1">CL551</strain>
    </source>
</reference>
<keyword evidence="2" id="KW-1185">Reference proteome</keyword>
<comment type="caution">
    <text evidence="1">The sequence shown here is derived from an EMBL/GenBank/DDBJ whole genome shotgun (WGS) entry which is preliminary data.</text>
</comment>